<feature type="domain" description="HTH cro/C1-type" evidence="8">
    <location>
        <begin position="6"/>
        <end position="60"/>
    </location>
</feature>
<evidence type="ECO:0000313" key="10">
    <source>
        <dbReference type="Proteomes" id="UP000198860"/>
    </source>
</evidence>
<protein>
    <submittedName>
        <fullName evidence="9">Repressor LexA</fullName>
    </submittedName>
</protein>
<accession>A0A1H0MK92</accession>
<dbReference type="InterPro" id="IPR050077">
    <property type="entry name" value="LexA_repressor"/>
</dbReference>
<gene>
    <name evidence="9" type="ORF">SAMN05421677_10862</name>
</gene>
<evidence type="ECO:0000256" key="6">
    <source>
        <dbReference type="ARBA" id="ARBA00023236"/>
    </source>
</evidence>
<dbReference type="EMBL" id="FNIZ01000008">
    <property type="protein sequence ID" value="SDO80745.1"/>
    <property type="molecule type" value="Genomic_DNA"/>
</dbReference>
<dbReference type="SMART" id="SM00530">
    <property type="entry name" value="HTH_XRE"/>
    <property type="match status" value="1"/>
</dbReference>
<evidence type="ECO:0000313" key="9">
    <source>
        <dbReference type="EMBL" id="SDO80745.1"/>
    </source>
</evidence>
<evidence type="ECO:0000256" key="2">
    <source>
        <dbReference type="ARBA" id="ARBA00022763"/>
    </source>
</evidence>
<dbReference type="RefSeq" id="WP_089652329.1">
    <property type="nucleotide sequence ID" value="NZ_FNIZ01000008.1"/>
</dbReference>
<dbReference type="GO" id="GO:0006355">
    <property type="term" value="P:regulation of DNA-templated transcription"/>
    <property type="evidence" value="ECO:0007669"/>
    <property type="project" value="InterPro"/>
</dbReference>
<dbReference type="OrthoDB" id="194368at2"/>
<name>A0A1H0MK92_HALAD</name>
<dbReference type="SUPFAM" id="SSF51306">
    <property type="entry name" value="LexA/Signal peptidase"/>
    <property type="match status" value="1"/>
</dbReference>
<keyword evidence="2" id="KW-0227">DNA damage</keyword>
<dbReference type="InterPro" id="IPR001387">
    <property type="entry name" value="Cro/C1-type_HTH"/>
</dbReference>
<dbReference type="SUPFAM" id="SSF47413">
    <property type="entry name" value="lambda repressor-like DNA-binding domains"/>
    <property type="match status" value="1"/>
</dbReference>
<dbReference type="InterPro" id="IPR039418">
    <property type="entry name" value="LexA-like"/>
</dbReference>
<evidence type="ECO:0000256" key="4">
    <source>
        <dbReference type="ARBA" id="ARBA00022813"/>
    </source>
</evidence>
<dbReference type="Gene3D" id="2.10.109.10">
    <property type="entry name" value="Umud Fragment, subunit A"/>
    <property type="match status" value="1"/>
</dbReference>
<evidence type="ECO:0000259" key="8">
    <source>
        <dbReference type="PROSITE" id="PS50943"/>
    </source>
</evidence>
<dbReference type="GO" id="GO:0006281">
    <property type="term" value="P:DNA repair"/>
    <property type="evidence" value="ECO:0007669"/>
    <property type="project" value="UniProtKB-KW"/>
</dbReference>
<dbReference type="GO" id="GO:0016787">
    <property type="term" value="F:hydrolase activity"/>
    <property type="evidence" value="ECO:0007669"/>
    <property type="project" value="UniProtKB-KW"/>
</dbReference>
<reference evidence="10" key="1">
    <citation type="submission" date="2016-10" db="EMBL/GenBank/DDBJ databases">
        <authorList>
            <person name="Varghese N."/>
            <person name="Submissions S."/>
        </authorList>
    </citation>
    <scope>NUCLEOTIDE SEQUENCE [LARGE SCALE GENOMIC DNA]</scope>
    <source>
        <strain evidence="10">CGMCC 1.3703</strain>
    </source>
</reference>
<dbReference type="InterPro" id="IPR036286">
    <property type="entry name" value="LexA/Signal_pep-like_sf"/>
</dbReference>
<dbReference type="InterPro" id="IPR010982">
    <property type="entry name" value="Lambda_DNA-bd_dom_sf"/>
</dbReference>
<dbReference type="PANTHER" id="PTHR33516:SF2">
    <property type="entry name" value="LEXA REPRESSOR-RELATED"/>
    <property type="match status" value="1"/>
</dbReference>
<dbReference type="InterPro" id="IPR006197">
    <property type="entry name" value="Peptidase_S24_LexA"/>
</dbReference>
<dbReference type="PANTHER" id="PTHR33516">
    <property type="entry name" value="LEXA REPRESSOR"/>
    <property type="match status" value="1"/>
</dbReference>
<dbReference type="Pfam" id="PF00717">
    <property type="entry name" value="Peptidase_S24"/>
    <property type="match status" value="1"/>
</dbReference>
<dbReference type="InterPro" id="IPR015927">
    <property type="entry name" value="Peptidase_S24_S26A/B/C"/>
</dbReference>
<evidence type="ECO:0000256" key="1">
    <source>
        <dbReference type="ARBA" id="ARBA00007484"/>
    </source>
</evidence>
<dbReference type="AlphaFoldDB" id="A0A1H0MK92"/>
<comment type="similarity">
    <text evidence="1 7">Belongs to the peptidase S24 family.</text>
</comment>
<evidence type="ECO:0000256" key="3">
    <source>
        <dbReference type="ARBA" id="ARBA00022801"/>
    </source>
</evidence>
<keyword evidence="6" id="KW-0742">SOS response</keyword>
<keyword evidence="5" id="KW-0234">DNA repair</keyword>
<dbReference type="Proteomes" id="UP000198860">
    <property type="component" value="Unassembled WGS sequence"/>
</dbReference>
<dbReference type="PRINTS" id="PR00726">
    <property type="entry name" value="LEXASERPTASE"/>
</dbReference>
<organism evidence="9 10">
    <name type="scientific">Halobacillus aidingensis</name>
    <dbReference type="NCBI Taxonomy" id="240303"/>
    <lineage>
        <taxon>Bacteria</taxon>
        <taxon>Bacillati</taxon>
        <taxon>Bacillota</taxon>
        <taxon>Bacilli</taxon>
        <taxon>Bacillales</taxon>
        <taxon>Bacillaceae</taxon>
        <taxon>Halobacillus</taxon>
    </lineage>
</organism>
<dbReference type="Pfam" id="PF01381">
    <property type="entry name" value="HTH_3"/>
    <property type="match status" value="1"/>
</dbReference>
<keyword evidence="3 7" id="KW-0378">Hydrolase</keyword>
<evidence type="ECO:0000256" key="7">
    <source>
        <dbReference type="RuleBase" id="RU003991"/>
    </source>
</evidence>
<sequence length="204" mass="23385">MFGEKLKKLRKLEGWTQEYVAKKLGVSKQTYSHYERENRTPSLKTIQKLAKIYDVDMDEIFGLKEDESVKENQSVYEVPQLAKIPIVGQISCGNGELAYEEIEGYEETPQSWLNGGEYFYLRTKGDSMSGARINEGDLVLIRQQPDVEDGEIAAVLLDDEAVLKRVYKRENTYILQSENPAYPPRFISKDLKILGKLKKIVINV</sequence>
<dbReference type="Gene3D" id="1.10.260.40">
    <property type="entry name" value="lambda repressor-like DNA-binding domains"/>
    <property type="match status" value="1"/>
</dbReference>
<keyword evidence="4 7" id="KW-0068">Autocatalytic cleavage</keyword>
<proteinExistence type="inferred from homology"/>
<keyword evidence="10" id="KW-1185">Reference proteome</keyword>
<dbReference type="GO" id="GO:0003677">
    <property type="term" value="F:DNA binding"/>
    <property type="evidence" value="ECO:0007669"/>
    <property type="project" value="InterPro"/>
</dbReference>
<dbReference type="CDD" id="cd06529">
    <property type="entry name" value="S24_LexA-like"/>
    <property type="match status" value="1"/>
</dbReference>
<dbReference type="CDD" id="cd00093">
    <property type="entry name" value="HTH_XRE"/>
    <property type="match status" value="1"/>
</dbReference>
<dbReference type="PROSITE" id="PS50943">
    <property type="entry name" value="HTH_CROC1"/>
    <property type="match status" value="1"/>
</dbReference>
<evidence type="ECO:0000256" key="5">
    <source>
        <dbReference type="ARBA" id="ARBA00023204"/>
    </source>
</evidence>
<dbReference type="STRING" id="240303.SAMN05421677_10862"/>
<dbReference type="GO" id="GO:0009432">
    <property type="term" value="P:SOS response"/>
    <property type="evidence" value="ECO:0007669"/>
    <property type="project" value="UniProtKB-KW"/>
</dbReference>